<dbReference type="Pfam" id="PF22659">
    <property type="entry name" value="YycE-like_C"/>
    <property type="match status" value="1"/>
</dbReference>
<keyword evidence="4" id="KW-1185">Reference proteome</keyword>
<dbReference type="EMBL" id="GL698548">
    <property type="protein sequence ID" value="EFY86404.1"/>
    <property type="molecule type" value="Genomic_DNA"/>
</dbReference>
<sequence>MALATAHLRVARPTDNVDALLPFYCDGLGFQVLLRFKGHDGFNGVMLGHRNAAYHLEFTSKTGHEAGTAPTQDNLLVFYLADSEPYRAAVSSMERSGFSPVASFNPYWDKCGTTFEDADGYRIVLANMAAPI</sequence>
<name>E9ECF1_METAQ</name>
<evidence type="ECO:0000313" key="3">
    <source>
        <dbReference type="EMBL" id="EFY86404.1"/>
    </source>
</evidence>
<proteinExistence type="predicted"/>
<dbReference type="CDD" id="cd06587">
    <property type="entry name" value="VOC"/>
    <property type="match status" value="1"/>
</dbReference>
<dbReference type="OrthoDB" id="2338662at2759"/>
<protein>
    <submittedName>
        <fullName evidence="3">Prolyl endopeptidase</fullName>
    </submittedName>
</protein>
<gene>
    <name evidence="3" type="ORF">MAC_07549</name>
</gene>
<evidence type="ECO:0000259" key="2">
    <source>
        <dbReference type="Pfam" id="PF22659"/>
    </source>
</evidence>
<dbReference type="GeneID" id="19251860"/>
<dbReference type="Gene3D" id="3.10.180.10">
    <property type="entry name" value="2,3-Dihydroxybiphenyl 1,2-Dioxygenase, domain 1"/>
    <property type="match status" value="1"/>
</dbReference>
<accession>E9ECF1</accession>
<dbReference type="HOGENOM" id="CLU_107214_1_0_1"/>
<feature type="domain" description="YycE-like N-terminal" evidence="1">
    <location>
        <begin position="8"/>
        <end position="59"/>
    </location>
</feature>
<dbReference type="SUPFAM" id="SSF54593">
    <property type="entry name" value="Glyoxalase/Bleomycin resistance protein/Dihydroxybiphenyl dioxygenase"/>
    <property type="match status" value="1"/>
</dbReference>
<dbReference type="KEGG" id="maw:19251860"/>
<dbReference type="Pfam" id="PF22658">
    <property type="entry name" value="YycE-like_N"/>
    <property type="match status" value="1"/>
</dbReference>
<organism evidence="4">
    <name type="scientific">Metarhizium acridum (strain CQMa 102)</name>
    <dbReference type="NCBI Taxonomy" id="655827"/>
    <lineage>
        <taxon>Eukaryota</taxon>
        <taxon>Fungi</taxon>
        <taxon>Dikarya</taxon>
        <taxon>Ascomycota</taxon>
        <taxon>Pezizomycotina</taxon>
        <taxon>Sordariomycetes</taxon>
        <taxon>Hypocreomycetidae</taxon>
        <taxon>Hypocreales</taxon>
        <taxon>Clavicipitaceae</taxon>
        <taxon>Metarhizium</taxon>
    </lineage>
</organism>
<dbReference type="InParanoid" id="E9ECF1"/>
<dbReference type="InterPro" id="IPR058998">
    <property type="entry name" value="YycE-like_N"/>
</dbReference>
<reference evidence="3 4" key="1">
    <citation type="journal article" date="2011" name="PLoS Genet.">
        <title>Genome sequencing and comparative transcriptomics of the model entomopathogenic fungi Metarhizium anisopliae and M. acridum.</title>
        <authorList>
            <person name="Gao Q."/>
            <person name="Jin K."/>
            <person name="Ying S.H."/>
            <person name="Zhang Y."/>
            <person name="Xiao G."/>
            <person name="Shang Y."/>
            <person name="Duan Z."/>
            <person name="Hu X."/>
            <person name="Xie X.Q."/>
            <person name="Zhou G."/>
            <person name="Peng G."/>
            <person name="Luo Z."/>
            <person name="Huang W."/>
            <person name="Wang B."/>
            <person name="Fang W."/>
            <person name="Wang S."/>
            <person name="Zhong Y."/>
            <person name="Ma L.J."/>
            <person name="St Leger R.J."/>
            <person name="Zhao G.P."/>
            <person name="Pei Y."/>
            <person name="Feng M.G."/>
            <person name="Xia Y."/>
            <person name="Wang C."/>
        </authorList>
    </citation>
    <scope>NUCLEOTIDE SEQUENCE [LARGE SCALE GENOMIC DNA]</scope>
    <source>
        <strain evidence="3 4">CQMa 102</strain>
    </source>
</reference>
<dbReference type="InterPro" id="IPR058997">
    <property type="entry name" value="YycE-like_C"/>
</dbReference>
<dbReference type="Proteomes" id="UP000002499">
    <property type="component" value="Unassembled WGS sequence"/>
</dbReference>
<dbReference type="AlphaFoldDB" id="E9ECF1"/>
<evidence type="ECO:0000259" key="1">
    <source>
        <dbReference type="Pfam" id="PF22658"/>
    </source>
</evidence>
<dbReference type="RefSeq" id="XP_007813889.1">
    <property type="nucleotide sequence ID" value="XM_007815698.1"/>
</dbReference>
<dbReference type="eggNOG" id="ENOG502S8G7">
    <property type="taxonomic scope" value="Eukaryota"/>
</dbReference>
<feature type="domain" description="YycE-like C-terminal" evidence="2">
    <location>
        <begin position="73"/>
        <end position="127"/>
    </location>
</feature>
<evidence type="ECO:0000313" key="4">
    <source>
        <dbReference type="Proteomes" id="UP000002499"/>
    </source>
</evidence>
<dbReference type="InterPro" id="IPR029068">
    <property type="entry name" value="Glyas_Bleomycin-R_OHBP_Dase"/>
</dbReference>
<dbReference type="OMA" id="HLEFTHH"/>